<dbReference type="InterPro" id="IPR001647">
    <property type="entry name" value="HTH_TetR"/>
</dbReference>
<dbReference type="RefSeq" id="WP_343951640.1">
    <property type="nucleotide sequence ID" value="NZ_BAAAHQ010000021.1"/>
</dbReference>
<dbReference type="Gene3D" id="1.10.357.10">
    <property type="entry name" value="Tetracycline Repressor, domain 2"/>
    <property type="match status" value="1"/>
</dbReference>
<evidence type="ECO:0000256" key="1">
    <source>
        <dbReference type="ARBA" id="ARBA00023015"/>
    </source>
</evidence>
<feature type="domain" description="HTH tetR-type" evidence="5">
    <location>
        <begin position="10"/>
        <end position="70"/>
    </location>
</feature>
<keyword evidence="3" id="KW-0804">Transcription</keyword>
<dbReference type="Gene3D" id="1.10.10.60">
    <property type="entry name" value="Homeodomain-like"/>
    <property type="match status" value="1"/>
</dbReference>
<accession>A0ABN1PV33</accession>
<dbReference type="SUPFAM" id="SSF48498">
    <property type="entry name" value="Tetracyclin repressor-like, C-terminal domain"/>
    <property type="match status" value="1"/>
</dbReference>
<dbReference type="SUPFAM" id="SSF46689">
    <property type="entry name" value="Homeodomain-like"/>
    <property type="match status" value="1"/>
</dbReference>
<proteinExistence type="predicted"/>
<gene>
    <name evidence="6" type="ORF">GCM10009560_40240</name>
</gene>
<evidence type="ECO:0000256" key="3">
    <source>
        <dbReference type="ARBA" id="ARBA00023163"/>
    </source>
</evidence>
<protein>
    <recommendedName>
        <fullName evidence="5">HTH tetR-type domain-containing protein</fullName>
    </recommendedName>
</protein>
<sequence>MTRGGRPRDGRVDAAIATAARELLAELGYAQVTVDAVAARAGVGKAAIYRRHSTKQEMIFAALVHDLELSGTPDAGSLRADLAALTREIVASLSGPPAGLVPGLLADVHADPALAARFVSTFVGAERACVSEVLDRAVARGELAHRPDAAVTHALLLGPIFAWLFLLLEDPARLPTLATAVAVATANALLADQP</sequence>
<dbReference type="PANTHER" id="PTHR30055">
    <property type="entry name" value="HTH-TYPE TRANSCRIPTIONAL REGULATOR RUTR"/>
    <property type="match status" value="1"/>
</dbReference>
<dbReference type="InterPro" id="IPR011075">
    <property type="entry name" value="TetR_C"/>
</dbReference>
<evidence type="ECO:0000313" key="7">
    <source>
        <dbReference type="Proteomes" id="UP001501578"/>
    </source>
</evidence>
<dbReference type="EMBL" id="BAAAHQ010000021">
    <property type="protein sequence ID" value="GAA0933745.1"/>
    <property type="molecule type" value="Genomic_DNA"/>
</dbReference>
<dbReference type="PRINTS" id="PR00455">
    <property type="entry name" value="HTHTETR"/>
</dbReference>
<comment type="caution">
    <text evidence="6">The sequence shown here is derived from an EMBL/GenBank/DDBJ whole genome shotgun (WGS) entry which is preliminary data.</text>
</comment>
<reference evidence="6 7" key="1">
    <citation type="journal article" date="2019" name="Int. J. Syst. Evol. Microbiol.">
        <title>The Global Catalogue of Microorganisms (GCM) 10K type strain sequencing project: providing services to taxonomists for standard genome sequencing and annotation.</title>
        <authorList>
            <consortium name="The Broad Institute Genomics Platform"/>
            <consortium name="The Broad Institute Genome Sequencing Center for Infectious Disease"/>
            <person name="Wu L."/>
            <person name="Ma J."/>
        </authorList>
    </citation>
    <scope>NUCLEOTIDE SEQUENCE [LARGE SCALE GENOMIC DNA]</scope>
    <source>
        <strain evidence="6 7">JCM 11136</strain>
    </source>
</reference>
<dbReference type="InterPro" id="IPR036271">
    <property type="entry name" value="Tet_transcr_reg_TetR-rel_C_sf"/>
</dbReference>
<evidence type="ECO:0000313" key="6">
    <source>
        <dbReference type="EMBL" id="GAA0933745.1"/>
    </source>
</evidence>
<feature type="DNA-binding region" description="H-T-H motif" evidence="4">
    <location>
        <begin position="33"/>
        <end position="52"/>
    </location>
</feature>
<dbReference type="InterPro" id="IPR050109">
    <property type="entry name" value="HTH-type_TetR-like_transc_reg"/>
</dbReference>
<evidence type="ECO:0000256" key="4">
    <source>
        <dbReference type="PROSITE-ProRule" id="PRU00335"/>
    </source>
</evidence>
<organism evidence="6 7">
    <name type="scientific">Nonomuraea longicatena</name>
    <dbReference type="NCBI Taxonomy" id="83682"/>
    <lineage>
        <taxon>Bacteria</taxon>
        <taxon>Bacillati</taxon>
        <taxon>Actinomycetota</taxon>
        <taxon>Actinomycetes</taxon>
        <taxon>Streptosporangiales</taxon>
        <taxon>Streptosporangiaceae</taxon>
        <taxon>Nonomuraea</taxon>
    </lineage>
</organism>
<evidence type="ECO:0000259" key="5">
    <source>
        <dbReference type="PROSITE" id="PS50977"/>
    </source>
</evidence>
<dbReference type="Pfam" id="PF16859">
    <property type="entry name" value="TetR_C_11"/>
    <property type="match status" value="1"/>
</dbReference>
<keyword evidence="2 4" id="KW-0238">DNA-binding</keyword>
<dbReference type="PROSITE" id="PS50977">
    <property type="entry name" value="HTH_TETR_2"/>
    <property type="match status" value="1"/>
</dbReference>
<name>A0ABN1PV33_9ACTN</name>
<evidence type="ECO:0000256" key="2">
    <source>
        <dbReference type="ARBA" id="ARBA00023125"/>
    </source>
</evidence>
<keyword evidence="1" id="KW-0805">Transcription regulation</keyword>
<dbReference type="Proteomes" id="UP001501578">
    <property type="component" value="Unassembled WGS sequence"/>
</dbReference>
<dbReference type="PANTHER" id="PTHR30055:SF148">
    <property type="entry name" value="TETR-FAMILY TRANSCRIPTIONAL REGULATOR"/>
    <property type="match status" value="1"/>
</dbReference>
<dbReference type="Pfam" id="PF00440">
    <property type="entry name" value="TetR_N"/>
    <property type="match status" value="1"/>
</dbReference>
<keyword evidence="7" id="KW-1185">Reference proteome</keyword>
<dbReference type="InterPro" id="IPR009057">
    <property type="entry name" value="Homeodomain-like_sf"/>
</dbReference>